<keyword evidence="1 6" id="KW-0004">4Fe-4S</keyword>
<evidence type="ECO:0000313" key="8">
    <source>
        <dbReference type="EMBL" id="BEQ16255.1"/>
    </source>
</evidence>
<evidence type="ECO:0000256" key="2">
    <source>
        <dbReference type="ARBA" id="ARBA00022723"/>
    </source>
</evidence>
<dbReference type="InterPro" id="IPR001030">
    <property type="entry name" value="Acoase/IPM_deHydtase_lsu_aba"/>
</dbReference>
<sequence length="423" mass="44304">MNQPQTMSQKILASRAGLPHVEPGAIVEAKLDMVLANDVSTPMAIKGFKEIGGERVFDPSRVVMVADHFTPNKDVGSALIAKEMNEFVSSNHLEHRFQGGRSGISHMLLAERGLILPGELAVGADSRMVTHGAMGALATGVGASDLAAALVTGRGWFRVPETMRVELGGELGPWVGGMDIALALLRLLGPEGAHYQSLEFTGSLVPGLSMEARLTISNLMVESGAKAALFPVDQVTTDYLKDKATRSWASVASDPDAAFSKAAKLDVSGLEPQAARPHRPHDVAPARRAGYEPVDQVFIGSCAAAHLQDLRVAAQVLSGKQVHPRVRLMVVPPTPRIMLQAVREGLVETFLAAGGIMGPPSCGPCSGAHLGILAAGEVAVATANRNYRGRMGHPSSRIYLAGPAVAAASAILGRVADPAEVLS</sequence>
<keyword evidence="4 6" id="KW-0411">Iron-sulfur</keyword>
<dbReference type="KEGG" id="dmp:FAK_33210"/>
<dbReference type="GO" id="GO:0051539">
    <property type="term" value="F:4 iron, 4 sulfur cluster binding"/>
    <property type="evidence" value="ECO:0007669"/>
    <property type="project" value="UniProtKB-KW"/>
</dbReference>
<keyword evidence="2 6" id="KW-0479">Metal-binding</keyword>
<comment type="similarity">
    <text evidence="6">Belongs to the aconitase/IPM isomerase family. LeuC type 2 subfamily.</text>
</comment>
<keyword evidence="6" id="KW-0028">Amino-acid biosynthesis</keyword>
<dbReference type="Pfam" id="PF00330">
    <property type="entry name" value="Aconitase"/>
    <property type="match status" value="2"/>
</dbReference>
<name>A0AAU9EXK9_9BACT</name>
<feature type="binding site" evidence="6">
    <location>
        <position position="365"/>
    </location>
    <ligand>
        <name>[4Fe-4S] cluster</name>
        <dbReference type="ChEBI" id="CHEBI:49883"/>
    </ligand>
</feature>
<protein>
    <recommendedName>
        <fullName evidence="6">3-isopropylmalate dehydratase large subunit</fullName>
        <ecNumber evidence="6">4.2.1.33</ecNumber>
    </recommendedName>
    <alternativeName>
        <fullName evidence="6">Alpha-IPM isomerase</fullName>
        <shortName evidence="6">IPMI</shortName>
    </alternativeName>
    <alternativeName>
        <fullName evidence="6">Isopropylmalate isomerase</fullName>
    </alternativeName>
</protein>
<dbReference type="SUPFAM" id="SSF53732">
    <property type="entry name" value="Aconitase iron-sulfur domain"/>
    <property type="match status" value="1"/>
</dbReference>
<evidence type="ECO:0000259" key="7">
    <source>
        <dbReference type="Pfam" id="PF00330"/>
    </source>
</evidence>
<dbReference type="GO" id="GO:0009098">
    <property type="term" value="P:L-leucine biosynthetic process"/>
    <property type="evidence" value="ECO:0007669"/>
    <property type="project" value="UniProtKB-UniRule"/>
</dbReference>
<evidence type="ECO:0000256" key="4">
    <source>
        <dbReference type="ARBA" id="ARBA00023014"/>
    </source>
</evidence>
<dbReference type="HAMAP" id="MF_01027">
    <property type="entry name" value="LeuC_type2"/>
    <property type="match status" value="1"/>
</dbReference>
<feature type="domain" description="Aconitase/3-isopropylmalate dehydratase large subunit alpha/beta/alpha" evidence="7">
    <location>
        <begin position="293"/>
        <end position="413"/>
    </location>
</feature>
<dbReference type="AlphaFoldDB" id="A0AAU9EXK9"/>
<gene>
    <name evidence="6 8" type="primary">leuC</name>
    <name evidence="8" type="ORF">FAK_33210</name>
</gene>
<dbReference type="RefSeq" id="WP_338601822.1">
    <property type="nucleotide sequence ID" value="NZ_AP028679.1"/>
</dbReference>
<dbReference type="GO" id="GO:0003861">
    <property type="term" value="F:3-isopropylmalate dehydratase activity"/>
    <property type="evidence" value="ECO:0007669"/>
    <property type="project" value="UniProtKB-UniRule"/>
</dbReference>
<keyword evidence="6" id="KW-0432">Leucine biosynthesis</keyword>
<evidence type="ECO:0000256" key="1">
    <source>
        <dbReference type="ARBA" id="ARBA00022485"/>
    </source>
</evidence>
<evidence type="ECO:0000256" key="5">
    <source>
        <dbReference type="ARBA" id="ARBA00023239"/>
    </source>
</evidence>
<comment type="cofactor">
    <cofactor evidence="6">
        <name>[4Fe-4S] cluster</name>
        <dbReference type="ChEBI" id="CHEBI:49883"/>
    </cofactor>
    <text evidence="6">Binds 1 [4Fe-4S] cluster per subunit.</text>
</comment>
<dbReference type="Gene3D" id="3.30.499.10">
    <property type="entry name" value="Aconitase, domain 3"/>
    <property type="match status" value="2"/>
</dbReference>
<keyword evidence="3 6" id="KW-0408">Iron</keyword>
<dbReference type="InterPro" id="IPR006251">
    <property type="entry name" value="Homoacnase/IPMdehydase_lsu"/>
</dbReference>
<evidence type="ECO:0000256" key="3">
    <source>
        <dbReference type="ARBA" id="ARBA00023004"/>
    </source>
</evidence>
<dbReference type="PANTHER" id="PTHR43822:SF16">
    <property type="entry name" value="3-ISOPROPYLMALATE DEHYDRATASE LARGE SUBUNIT 2"/>
    <property type="match status" value="1"/>
</dbReference>
<feature type="domain" description="Aconitase/3-isopropylmalate dehydratase large subunit alpha/beta/alpha" evidence="7">
    <location>
        <begin position="28"/>
        <end position="286"/>
    </location>
</feature>
<evidence type="ECO:0000313" key="9">
    <source>
        <dbReference type="Proteomes" id="UP001366166"/>
    </source>
</evidence>
<dbReference type="InterPro" id="IPR011826">
    <property type="entry name" value="HAcnase/IPMdehydase_lsu_prok"/>
</dbReference>
<reference evidence="9" key="1">
    <citation type="journal article" date="2023" name="Arch. Microbiol.">
        <title>Desulfoferula mesophilus gen. nov. sp. nov., a mesophilic sulfate-reducing bacterium isolated from a brackish lake sediment.</title>
        <authorList>
            <person name="Watanabe T."/>
            <person name="Yabe T."/>
            <person name="Tsuji J.M."/>
            <person name="Fukui M."/>
        </authorList>
    </citation>
    <scope>NUCLEOTIDE SEQUENCE [LARGE SCALE GENOMIC DNA]</scope>
    <source>
        <strain evidence="9">12FAK</strain>
    </source>
</reference>
<dbReference type="PRINTS" id="PR00415">
    <property type="entry name" value="ACONITASE"/>
</dbReference>
<keyword evidence="9" id="KW-1185">Reference proteome</keyword>
<organism evidence="8 9">
    <name type="scientific">Desulfoferula mesophila</name>
    <dbReference type="NCBI Taxonomy" id="3058419"/>
    <lineage>
        <taxon>Bacteria</taxon>
        <taxon>Pseudomonadati</taxon>
        <taxon>Thermodesulfobacteriota</taxon>
        <taxon>Desulfarculia</taxon>
        <taxon>Desulfarculales</taxon>
        <taxon>Desulfarculaceae</taxon>
        <taxon>Desulfoferula</taxon>
    </lineage>
</organism>
<proteinExistence type="inferred from homology"/>
<dbReference type="InterPro" id="IPR050067">
    <property type="entry name" value="IPM_dehydratase_rel_enz"/>
</dbReference>
<dbReference type="InterPro" id="IPR036008">
    <property type="entry name" value="Aconitase_4Fe-4S_dom"/>
</dbReference>
<comment type="pathway">
    <text evidence="6">Amino-acid biosynthesis; L-leucine biosynthesis; L-leucine from 3-methyl-2-oxobutanoate: step 2/4.</text>
</comment>
<dbReference type="PANTHER" id="PTHR43822">
    <property type="entry name" value="HOMOACONITASE, MITOCHONDRIAL-RELATED"/>
    <property type="match status" value="1"/>
</dbReference>
<comment type="catalytic activity">
    <reaction evidence="6">
        <text>(2R,3S)-3-isopropylmalate = (2S)-2-isopropylmalate</text>
        <dbReference type="Rhea" id="RHEA:32287"/>
        <dbReference type="ChEBI" id="CHEBI:1178"/>
        <dbReference type="ChEBI" id="CHEBI:35121"/>
        <dbReference type="EC" id="4.2.1.33"/>
    </reaction>
</comment>
<feature type="binding site" evidence="6">
    <location>
        <position position="302"/>
    </location>
    <ligand>
        <name>[4Fe-4S] cluster</name>
        <dbReference type="ChEBI" id="CHEBI:49883"/>
    </ligand>
</feature>
<keyword evidence="6" id="KW-0100">Branched-chain amino acid biosynthesis</keyword>
<dbReference type="NCBIfam" id="TIGR02086">
    <property type="entry name" value="IPMI_arch"/>
    <property type="match status" value="1"/>
</dbReference>
<dbReference type="EC" id="4.2.1.33" evidence="6"/>
<comment type="function">
    <text evidence="6">Catalyzes the isomerization between 2-isopropylmalate and 3-isopropylmalate, via the formation of 2-isopropylmaleate.</text>
</comment>
<dbReference type="NCBIfam" id="NF001614">
    <property type="entry name" value="PRK00402.1"/>
    <property type="match status" value="1"/>
</dbReference>
<keyword evidence="5 6" id="KW-0456">Lyase</keyword>
<dbReference type="GO" id="GO:0046872">
    <property type="term" value="F:metal ion binding"/>
    <property type="evidence" value="ECO:0007669"/>
    <property type="project" value="UniProtKB-KW"/>
</dbReference>
<accession>A0AAU9EXK9</accession>
<dbReference type="InterPro" id="IPR015931">
    <property type="entry name" value="Acnase/IPM_dHydase_lsu_aba_1/3"/>
</dbReference>
<dbReference type="EMBL" id="AP028679">
    <property type="protein sequence ID" value="BEQ16255.1"/>
    <property type="molecule type" value="Genomic_DNA"/>
</dbReference>
<dbReference type="Proteomes" id="UP001366166">
    <property type="component" value="Chromosome"/>
</dbReference>
<feature type="binding site" evidence="6">
    <location>
        <position position="362"/>
    </location>
    <ligand>
        <name>[4Fe-4S] cluster</name>
        <dbReference type="ChEBI" id="CHEBI:49883"/>
    </ligand>
</feature>
<comment type="subunit">
    <text evidence="6">Heterodimer of LeuC and LeuD.</text>
</comment>
<evidence type="ECO:0000256" key="6">
    <source>
        <dbReference type="HAMAP-Rule" id="MF_01027"/>
    </source>
</evidence>
<dbReference type="NCBIfam" id="TIGR01343">
    <property type="entry name" value="hacA_fam"/>
    <property type="match status" value="1"/>
</dbReference>